<dbReference type="Proteomes" id="UP000060787">
    <property type="component" value="Chromosome"/>
</dbReference>
<feature type="chain" id="PRO_5006597393" description="Lipoprotein" evidence="1">
    <location>
        <begin position="23"/>
        <end position="340"/>
    </location>
</feature>
<organism evidence="2 3">
    <name type="scientific">Lysobacter antibioticus</name>
    <dbReference type="NCBI Taxonomy" id="84531"/>
    <lineage>
        <taxon>Bacteria</taxon>
        <taxon>Pseudomonadati</taxon>
        <taxon>Pseudomonadota</taxon>
        <taxon>Gammaproteobacteria</taxon>
        <taxon>Lysobacterales</taxon>
        <taxon>Lysobacteraceae</taxon>
        <taxon>Lysobacter</taxon>
    </lineage>
</organism>
<dbReference type="KEGG" id="lab:LA76x_2477"/>
<reference evidence="2 3" key="1">
    <citation type="journal article" date="2015" name="BMC Genomics">
        <title>Comparative genomics and metabolic profiling of the genus Lysobacter.</title>
        <authorList>
            <person name="de Bruijn I."/>
            <person name="Cheng X."/>
            <person name="de Jager V."/>
            <person name="Exposito R.G."/>
            <person name="Watrous J."/>
            <person name="Patel N."/>
            <person name="Postma J."/>
            <person name="Dorrestein P.C."/>
            <person name="Kobayashi D."/>
            <person name="Raaijmakers J.M."/>
        </authorList>
    </citation>
    <scope>NUCLEOTIDE SEQUENCE [LARGE SCALE GENOMIC DNA]</scope>
    <source>
        <strain evidence="2 3">76</strain>
    </source>
</reference>
<evidence type="ECO:0000313" key="2">
    <source>
        <dbReference type="EMBL" id="ALN80607.1"/>
    </source>
</evidence>
<proteinExistence type="predicted"/>
<name>A0A0S2FAN1_LYSAN</name>
<dbReference type="PATRIC" id="fig|84531.8.peg.2487"/>
<sequence length="340" mass="36932">MLSAALASLLAACAAPTAPAPAADPPQTTADAGVAEAVAEAVASPAQPASEAAPPAAHPLQRAAEALLRKDTPEFDRYYADYAIGDLDRDGRDDIAVEYGIGEEGAMRHVANHVRMLMAREGGLQLLADDGENLFGYCAALRDIVDGVLRVDALEACMVPFPKTIAHHRYEWSGQGLRPLGEESPEQRILSQLAEIETALREQRDEVLVRHLREHPVSSRPGAAPTPAEQGVDRSLFVDAPRRDAFATAVERLRKAGLQSLGSDEWRATVRGRDGNSSGEYRLQIDLSPDQGLVETDDATYVVDADVMLEWPQRDGSHYHANFRLIEGELYLLDHNSDEV</sequence>
<evidence type="ECO:0000256" key="1">
    <source>
        <dbReference type="SAM" id="SignalP"/>
    </source>
</evidence>
<gene>
    <name evidence="2" type="ORF">LA76x_2477</name>
</gene>
<evidence type="ECO:0008006" key="4">
    <source>
        <dbReference type="Google" id="ProtNLM"/>
    </source>
</evidence>
<dbReference type="AlphaFoldDB" id="A0A0S2FAN1"/>
<evidence type="ECO:0000313" key="3">
    <source>
        <dbReference type="Proteomes" id="UP000060787"/>
    </source>
</evidence>
<dbReference type="RefSeq" id="WP_057917865.1">
    <property type="nucleotide sequence ID" value="NZ_CP011129.1"/>
</dbReference>
<dbReference type="EMBL" id="CP011129">
    <property type="protein sequence ID" value="ALN80607.1"/>
    <property type="molecule type" value="Genomic_DNA"/>
</dbReference>
<keyword evidence="3" id="KW-1185">Reference proteome</keyword>
<keyword evidence="1" id="KW-0732">Signal</keyword>
<feature type="signal peptide" evidence="1">
    <location>
        <begin position="1"/>
        <end position="22"/>
    </location>
</feature>
<dbReference type="STRING" id="84531.LA76x_2477"/>
<protein>
    <recommendedName>
        <fullName evidence="4">Lipoprotein</fullName>
    </recommendedName>
</protein>
<accession>A0A0S2FAN1</accession>